<name>A0ABY2B816_9ACTN</name>
<protein>
    <submittedName>
        <fullName evidence="1">Uncharacterized protein</fullName>
    </submittedName>
</protein>
<evidence type="ECO:0000313" key="1">
    <source>
        <dbReference type="EMBL" id="TCO11369.1"/>
    </source>
</evidence>
<sequence>MVVVVNRLVASQAERWIIHSPDDAPLADLALPPREVWGDELVGVREDGETRREFYVHRLLRRDS</sequence>
<organism evidence="1 2">
    <name type="scientific">Kribbella orskensis</name>
    <dbReference type="NCBI Taxonomy" id="2512216"/>
    <lineage>
        <taxon>Bacteria</taxon>
        <taxon>Bacillati</taxon>
        <taxon>Actinomycetota</taxon>
        <taxon>Actinomycetes</taxon>
        <taxon>Propionibacteriales</taxon>
        <taxon>Kribbellaceae</taxon>
        <taxon>Kribbella</taxon>
    </lineage>
</organism>
<keyword evidence="2" id="KW-1185">Reference proteome</keyword>
<gene>
    <name evidence="1" type="ORF">EV644_13132</name>
</gene>
<accession>A0ABY2B816</accession>
<dbReference type="Proteomes" id="UP000295818">
    <property type="component" value="Unassembled WGS sequence"/>
</dbReference>
<proteinExistence type="predicted"/>
<reference evidence="1 2" key="1">
    <citation type="journal article" date="2015" name="Stand. Genomic Sci.">
        <title>Genomic Encyclopedia of Bacterial and Archaeal Type Strains, Phase III: the genomes of soil and plant-associated and newly described type strains.</title>
        <authorList>
            <person name="Whitman W.B."/>
            <person name="Woyke T."/>
            <person name="Klenk H.P."/>
            <person name="Zhou Y."/>
            <person name="Lilburn T.G."/>
            <person name="Beck B.J."/>
            <person name="De Vos P."/>
            <person name="Vandamme P."/>
            <person name="Eisen J.A."/>
            <person name="Garrity G."/>
            <person name="Hugenholtz P."/>
            <person name="Kyrpides N.C."/>
        </authorList>
    </citation>
    <scope>NUCLEOTIDE SEQUENCE [LARGE SCALE GENOMIC DNA]</scope>
    <source>
        <strain evidence="1 2">VKM Ac-2538</strain>
    </source>
</reference>
<evidence type="ECO:0000313" key="2">
    <source>
        <dbReference type="Proteomes" id="UP000295818"/>
    </source>
</evidence>
<comment type="caution">
    <text evidence="1">The sequence shown here is derived from an EMBL/GenBank/DDBJ whole genome shotgun (WGS) entry which is preliminary data.</text>
</comment>
<dbReference type="EMBL" id="SLWM01000031">
    <property type="protein sequence ID" value="TCO11369.1"/>
    <property type="molecule type" value="Genomic_DNA"/>
</dbReference>